<comment type="caution">
    <text evidence="2">The sequence shown here is derived from an EMBL/GenBank/DDBJ whole genome shotgun (WGS) entry which is preliminary data.</text>
</comment>
<name>A0A9W9JBZ9_9EURO</name>
<keyword evidence="3" id="KW-1185">Reference proteome</keyword>
<accession>A0A9W9JBZ9</accession>
<feature type="region of interest" description="Disordered" evidence="1">
    <location>
        <begin position="589"/>
        <end position="637"/>
    </location>
</feature>
<feature type="compositionally biased region" description="Acidic residues" evidence="1">
    <location>
        <begin position="668"/>
        <end position="687"/>
    </location>
</feature>
<sequence>MAPSSSRSRSTRPLRSSRAKVQTYLEESSSQDESGGLPGSRHGSLSLRSRSTTRMPKSYREDSTDASFDEAVEDQEPEALVAVPFDTPNPDAESVPTRPPKPQGPPRAATTPKPNKPKRSKPSSRVGGAVHKRAKTDENEPVFLGSGVIPPWQTLPYHILLDIFLRASHPLLDESRSARNDSVKWLVNVALLCRSFHEPALAALYHCPPLLPAYKSHVLLSLLARPQESLSMNYSSKIKQLHVEVEPVLIYKSGPYGYFDLAQLIEKTPRLHTVRLYHKDDYTVGIPPWHIAQSKWTYPDAVFSALENRGITLRNWDWNSRFLETDVLVEMMVKMHSQRAFRGLRGLKLLHFDNHNEETSAAKKASLLEALAMLPELQRLDFTESSLVCGEVLINLPNTLRSLTLNNCDRLWSADLTAYMSLHGTNLRELSLSHNRHLNMSFIQSLAQYCENLEIFKMDLSMHDASSYHDVEPHFEDLLVQTEVPTWPEKLQEIELTQLRKWDDATAEVFFTSLVNAAPKLRNLRRLVISAILKIGWRDRATFRERWIGLLEKVFLRRSMPPNPNLRSLQKRSLKPSILLARNGPDELGAGVDDLRPSTADSGRSTSSKRQSTRLAHQKFNETDDAASGSSLFGTPQPEAWKIQGMCNTVNIRIDNQRPTELQFNENDFLDDELSGDEDWDGNDDDF</sequence>
<protein>
    <submittedName>
        <fullName evidence="2">Uncharacterized protein</fullName>
    </submittedName>
</protein>
<reference evidence="2" key="1">
    <citation type="submission" date="2022-11" db="EMBL/GenBank/DDBJ databases">
        <authorList>
            <person name="Petersen C."/>
        </authorList>
    </citation>
    <scope>NUCLEOTIDE SEQUENCE</scope>
    <source>
        <strain evidence="2">IBT 16849</strain>
    </source>
</reference>
<reference evidence="2" key="2">
    <citation type="journal article" date="2023" name="IMA Fungus">
        <title>Comparative genomic study of the Penicillium genus elucidates a diverse pangenome and 15 lateral gene transfer events.</title>
        <authorList>
            <person name="Petersen C."/>
            <person name="Sorensen T."/>
            <person name="Nielsen M.R."/>
            <person name="Sondergaard T.E."/>
            <person name="Sorensen J.L."/>
            <person name="Fitzpatrick D.A."/>
            <person name="Frisvad J.C."/>
            <person name="Nielsen K.L."/>
        </authorList>
    </citation>
    <scope>NUCLEOTIDE SEQUENCE</scope>
    <source>
        <strain evidence="2">IBT 16849</strain>
    </source>
</reference>
<proteinExistence type="predicted"/>
<organism evidence="2 3">
    <name type="scientific">Penicillium cf. griseofulvum</name>
    <dbReference type="NCBI Taxonomy" id="2972120"/>
    <lineage>
        <taxon>Eukaryota</taxon>
        <taxon>Fungi</taxon>
        <taxon>Dikarya</taxon>
        <taxon>Ascomycota</taxon>
        <taxon>Pezizomycotina</taxon>
        <taxon>Eurotiomycetes</taxon>
        <taxon>Eurotiomycetidae</taxon>
        <taxon>Eurotiales</taxon>
        <taxon>Aspergillaceae</taxon>
        <taxon>Penicillium</taxon>
    </lineage>
</organism>
<feature type="compositionally biased region" description="Low complexity" evidence="1">
    <location>
        <begin position="39"/>
        <end position="50"/>
    </location>
</feature>
<evidence type="ECO:0000256" key="1">
    <source>
        <dbReference type="SAM" id="MobiDB-lite"/>
    </source>
</evidence>
<dbReference type="InterPro" id="IPR032675">
    <property type="entry name" value="LRR_dom_sf"/>
</dbReference>
<dbReference type="OrthoDB" id="5395390at2759"/>
<dbReference type="EMBL" id="JAPQKP010000004">
    <property type="protein sequence ID" value="KAJ5194263.1"/>
    <property type="molecule type" value="Genomic_DNA"/>
</dbReference>
<feature type="region of interest" description="Disordered" evidence="1">
    <location>
        <begin position="1"/>
        <end position="137"/>
    </location>
</feature>
<feature type="compositionally biased region" description="Acidic residues" evidence="1">
    <location>
        <begin position="67"/>
        <end position="77"/>
    </location>
</feature>
<feature type="compositionally biased region" description="Polar residues" evidence="1">
    <location>
        <begin position="599"/>
        <end position="615"/>
    </location>
</feature>
<dbReference type="Gene3D" id="3.80.10.10">
    <property type="entry name" value="Ribonuclease Inhibitor"/>
    <property type="match status" value="1"/>
</dbReference>
<evidence type="ECO:0000313" key="2">
    <source>
        <dbReference type="EMBL" id="KAJ5194263.1"/>
    </source>
</evidence>
<dbReference type="Proteomes" id="UP001150879">
    <property type="component" value="Unassembled WGS sequence"/>
</dbReference>
<feature type="compositionally biased region" description="Basic residues" evidence="1">
    <location>
        <begin position="9"/>
        <end position="18"/>
    </location>
</feature>
<evidence type="ECO:0000313" key="3">
    <source>
        <dbReference type="Proteomes" id="UP001150879"/>
    </source>
</evidence>
<dbReference type="AlphaFoldDB" id="A0A9W9JBZ9"/>
<feature type="region of interest" description="Disordered" evidence="1">
    <location>
        <begin position="667"/>
        <end position="687"/>
    </location>
</feature>
<dbReference type="SUPFAM" id="SSF52047">
    <property type="entry name" value="RNI-like"/>
    <property type="match status" value="1"/>
</dbReference>
<gene>
    <name evidence="2" type="ORF">N7472_006729</name>
</gene>